<evidence type="ECO:0000256" key="8">
    <source>
        <dbReference type="ARBA" id="ARBA00023306"/>
    </source>
</evidence>
<dbReference type="EMBL" id="JAQQCL010000046">
    <property type="protein sequence ID" value="MFM0721495.1"/>
    <property type="molecule type" value="Genomic_DNA"/>
</dbReference>
<dbReference type="Gene3D" id="1.10.443.10">
    <property type="entry name" value="Intergrase catalytic core"/>
    <property type="match status" value="1"/>
</dbReference>
<dbReference type="InterPro" id="IPR050090">
    <property type="entry name" value="Tyrosine_recombinase_XerCD"/>
</dbReference>
<dbReference type="Pfam" id="PF00589">
    <property type="entry name" value="Phage_integrase"/>
    <property type="match status" value="1"/>
</dbReference>
<dbReference type="InterPro" id="IPR013762">
    <property type="entry name" value="Integrase-like_cat_sf"/>
</dbReference>
<evidence type="ECO:0000313" key="13">
    <source>
        <dbReference type="EMBL" id="MFM0721495.1"/>
    </source>
</evidence>
<dbReference type="PROSITE" id="PS51900">
    <property type="entry name" value="CB"/>
    <property type="match status" value="1"/>
</dbReference>
<sequence length="400" mass="44133">MNLPVAVPESPDITLSLALPAALDGHDGTNRARSGHRQIAADSDVEAVRLWLAEYAGSPHTLRSYRKEAVRLLLWATRTLGKPLSSLTREDFLLYEQFLAAPTGDWADPARPRRGGARRLFDGPLSARSQHQALGIVSGLLSYLVSAGYLAGNPLALRRRTGATARRAPRVERYLDHALWDHVLASVEQWPRLTARDHQHYERSRWLIRLLYSTGLRVSEAANAKAADFYQRRGKWWLHVTGKGGSAGEVPVSTALMSDLARYRVFHGLASTPSGNETAAAVMSVAGDPHRHLTPAALYLIVKEVFRRAADMLAINDPAGATTLRRASTHWLRHSAATHQADAGNDLRFIQKNMRHASIQTTGIYLHAEDDVRHARTVQDQGDAVASEPHRAGRTHRDAS</sequence>
<keyword evidence="5" id="KW-0229">DNA integration</keyword>
<dbReference type="PROSITE" id="PS51898">
    <property type="entry name" value="TYR_RECOMBINASE"/>
    <property type="match status" value="1"/>
</dbReference>
<dbReference type="CDD" id="cd00397">
    <property type="entry name" value="DNA_BRE_C"/>
    <property type="match status" value="1"/>
</dbReference>
<evidence type="ECO:0000256" key="6">
    <source>
        <dbReference type="ARBA" id="ARBA00023125"/>
    </source>
</evidence>
<feature type="region of interest" description="Disordered" evidence="10">
    <location>
        <begin position="378"/>
        <end position="400"/>
    </location>
</feature>
<protein>
    <submittedName>
        <fullName evidence="13">Tyrosine-type recombinase/integrase</fullName>
    </submittedName>
</protein>
<evidence type="ECO:0000256" key="5">
    <source>
        <dbReference type="ARBA" id="ARBA00022908"/>
    </source>
</evidence>
<feature type="domain" description="Tyr recombinase" evidence="11">
    <location>
        <begin position="178"/>
        <end position="380"/>
    </location>
</feature>
<keyword evidence="6 9" id="KW-0238">DNA-binding</keyword>
<dbReference type="InterPro" id="IPR010998">
    <property type="entry name" value="Integrase_recombinase_N"/>
</dbReference>
<organism evidence="13 14">
    <name type="scientific">Paraburkholderia strydomiana</name>
    <dbReference type="NCBI Taxonomy" id="1245417"/>
    <lineage>
        <taxon>Bacteria</taxon>
        <taxon>Pseudomonadati</taxon>
        <taxon>Pseudomonadota</taxon>
        <taxon>Betaproteobacteria</taxon>
        <taxon>Burkholderiales</taxon>
        <taxon>Burkholderiaceae</taxon>
        <taxon>Paraburkholderia</taxon>
    </lineage>
</organism>
<keyword evidence="3" id="KW-0132">Cell division</keyword>
<comment type="caution">
    <text evidence="13">The sequence shown here is derived from an EMBL/GenBank/DDBJ whole genome shotgun (WGS) entry which is preliminary data.</text>
</comment>
<feature type="domain" description="Core-binding (CB)" evidence="12">
    <location>
        <begin position="42"/>
        <end position="145"/>
    </location>
</feature>
<evidence type="ECO:0000259" key="11">
    <source>
        <dbReference type="PROSITE" id="PS51898"/>
    </source>
</evidence>
<dbReference type="InterPro" id="IPR011010">
    <property type="entry name" value="DNA_brk_join_enz"/>
</dbReference>
<comment type="subcellular location">
    <subcellularLocation>
        <location evidence="1">Cytoplasm</location>
    </subcellularLocation>
</comment>
<keyword evidence="14" id="KW-1185">Reference proteome</keyword>
<proteinExistence type="predicted"/>
<keyword evidence="7" id="KW-0233">DNA recombination</keyword>
<dbReference type="SUPFAM" id="SSF56349">
    <property type="entry name" value="DNA breaking-rejoining enzymes"/>
    <property type="match status" value="1"/>
</dbReference>
<dbReference type="PANTHER" id="PTHR30349">
    <property type="entry name" value="PHAGE INTEGRASE-RELATED"/>
    <property type="match status" value="1"/>
</dbReference>
<evidence type="ECO:0000259" key="12">
    <source>
        <dbReference type="PROSITE" id="PS51900"/>
    </source>
</evidence>
<evidence type="ECO:0000256" key="4">
    <source>
        <dbReference type="ARBA" id="ARBA00022829"/>
    </source>
</evidence>
<keyword evidence="4" id="KW-0159">Chromosome partition</keyword>
<dbReference type="PANTHER" id="PTHR30349:SF77">
    <property type="entry name" value="TYROSINE RECOMBINASE XERC"/>
    <property type="match status" value="1"/>
</dbReference>
<reference evidence="13 14" key="1">
    <citation type="journal article" date="2024" name="Chem. Sci.">
        <title>Discovery of megapolipeptins by genome mining of a Burkholderiales bacteria collection.</title>
        <authorList>
            <person name="Paulo B.S."/>
            <person name="Recchia M.J.J."/>
            <person name="Lee S."/>
            <person name="Fergusson C.H."/>
            <person name="Romanowski S.B."/>
            <person name="Hernandez A."/>
            <person name="Krull N."/>
            <person name="Liu D.Y."/>
            <person name="Cavanagh H."/>
            <person name="Bos A."/>
            <person name="Gray C.A."/>
            <person name="Murphy B.T."/>
            <person name="Linington R.G."/>
            <person name="Eustaquio A.S."/>
        </authorList>
    </citation>
    <scope>NUCLEOTIDE SEQUENCE [LARGE SCALE GENOMIC DNA]</scope>
    <source>
        <strain evidence="13 14">RL17-350-BIC-E</strain>
    </source>
</reference>
<evidence type="ECO:0000313" key="14">
    <source>
        <dbReference type="Proteomes" id="UP001629392"/>
    </source>
</evidence>
<keyword evidence="8" id="KW-0131">Cell cycle</keyword>
<evidence type="ECO:0000256" key="2">
    <source>
        <dbReference type="ARBA" id="ARBA00022490"/>
    </source>
</evidence>
<feature type="compositionally biased region" description="Basic and acidic residues" evidence="10">
    <location>
        <begin position="388"/>
        <end position="400"/>
    </location>
</feature>
<evidence type="ECO:0000256" key="3">
    <source>
        <dbReference type="ARBA" id="ARBA00022618"/>
    </source>
</evidence>
<keyword evidence="2" id="KW-0963">Cytoplasm</keyword>
<evidence type="ECO:0000256" key="1">
    <source>
        <dbReference type="ARBA" id="ARBA00004496"/>
    </source>
</evidence>
<name>A0ABW9ERY0_9BURK</name>
<dbReference type="Proteomes" id="UP001629392">
    <property type="component" value="Unassembled WGS sequence"/>
</dbReference>
<dbReference type="RefSeq" id="WP_408157615.1">
    <property type="nucleotide sequence ID" value="NZ_JAQQCL010000046.1"/>
</dbReference>
<evidence type="ECO:0000256" key="10">
    <source>
        <dbReference type="SAM" id="MobiDB-lite"/>
    </source>
</evidence>
<dbReference type="InterPro" id="IPR002104">
    <property type="entry name" value="Integrase_catalytic"/>
</dbReference>
<dbReference type="Gene3D" id="1.10.150.130">
    <property type="match status" value="1"/>
</dbReference>
<evidence type="ECO:0000256" key="9">
    <source>
        <dbReference type="PROSITE-ProRule" id="PRU01248"/>
    </source>
</evidence>
<evidence type="ECO:0000256" key="7">
    <source>
        <dbReference type="ARBA" id="ARBA00023172"/>
    </source>
</evidence>
<dbReference type="InterPro" id="IPR044068">
    <property type="entry name" value="CB"/>
</dbReference>
<accession>A0ABW9ERY0</accession>
<gene>
    <name evidence="13" type="ORF">PQQ73_34915</name>
</gene>